<dbReference type="PANTHER" id="PTHR36848">
    <property type="entry name" value="DNA-BINDING PROTEIN (PUTATIVE SECRETED PROTEIN)-RELATED"/>
    <property type="match status" value="1"/>
</dbReference>
<evidence type="ECO:0000313" key="2">
    <source>
        <dbReference type="EMBL" id="OIJ65200.1"/>
    </source>
</evidence>
<feature type="signal peptide" evidence="1">
    <location>
        <begin position="1"/>
        <end position="35"/>
    </location>
</feature>
<keyword evidence="1" id="KW-0732">Signal</keyword>
<dbReference type="AlphaFoldDB" id="A0A1J4NSC9"/>
<dbReference type="STRING" id="1428628.WN71_024860"/>
<dbReference type="InterPro" id="IPR006311">
    <property type="entry name" value="TAT_signal"/>
</dbReference>
<dbReference type="InterPro" id="IPR008979">
    <property type="entry name" value="Galactose-bd-like_sf"/>
</dbReference>
<dbReference type="OrthoDB" id="9761519at2"/>
<keyword evidence="3" id="KW-1185">Reference proteome</keyword>
<name>A0A1J4NSC9_9ACTN</name>
<organism evidence="2 3">
    <name type="scientific">Streptomyces mangrovisoli</name>
    <dbReference type="NCBI Taxonomy" id="1428628"/>
    <lineage>
        <taxon>Bacteria</taxon>
        <taxon>Bacillati</taxon>
        <taxon>Actinomycetota</taxon>
        <taxon>Actinomycetes</taxon>
        <taxon>Kitasatosporales</taxon>
        <taxon>Streptomycetaceae</taxon>
        <taxon>Streptomyces</taxon>
    </lineage>
</organism>
<sequence>MHENHPQRGGVTRRSVLAAGLTTGVLAALAPAASAAASTAKTVPAGAATPTASWFAGPAKAVRPRFRWWWPDGLVDPAEIAREIDQMADAGFGGAEIAAVHHSITDTSVLDTAHHGWGSTAWQDGVKAALRQAARRGLTVDLTLGPSWPVAVPGVTPDDEAAVKELAYGKATVTGGATYDGPVPAPVYAAASGVTVQKLFAVQAARVNTAYSSGKATGLDVDSVTDLTGQVSGSTLTWTPPDSATWVVLAYWQRGSGQQPEAGPHSSPAAYVVDHFSAAGTAAVTRHWDTAILDSTLRRLLKAAGGAFFEDSVELETKGLQWTPGLPDAFRAHTGRDLLPYLPAVILDNSNQIFAFEARLTQEIRHDFWETVSNLFNEHHFEALKAWAHGHGMKLRSQPYGLQTDAIATAAILDIPEGESLGFKNLDDYRCLAGGRDMAGSRILSCEAGAYAGGAYNTTWDKFLRTMGGAYAAGVNQTVIHGFSYATAPGVSWPGFAAFSPYSGAPGYGESWGPRQPTWRHVPHIAGYLGRVHEVLQSGTVRADVAVFRQTGYSATGIGASWLTSTGVPLGWTHQFLSGPLLDLPSAKVAGKRLAPDGPNYKALFLEGDFFYGSTPTLAVPDARKLLAFARAGLPTVLLGAFDQALTPGVPDTDETTELRALTAQLLALPNVRQVTDKTLVGAAFADLGVTSDVTHSVSSTLLNAHRATDDVDFYYFCNGKHAETVKPAVAAIDHDVTVRATARKGSGTVPYVLDPWTGRVTRLARYTQDGDAFTFRVALQPGETLMVALGRPALFGDGSGARPHAVATDADSALFTADGSLAVRSSAAGTFTTTLSTGRKVTTRIADVPAAVTPDQWTLTVDDWQPGADATSTEVVHHTLTLDALLPWSQIPELADVGGIGNYRTTVTLPGTWNSTTGALLRLGTVTDTCRVTVNGTRLDPVDRINPVVDLGGHLRKGANTIEIEVATPLFNRLRISNPAVFGSAARQAYGLVGPVQLVPYVQQTVA</sequence>
<dbReference type="Pfam" id="PF17132">
    <property type="entry name" value="Glyco_hydro_106"/>
    <property type="match status" value="2"/>
</dbReference>
<protein>
    <submittedName>
        <fullName evidence="2">Alpha-L-rhamnosidase</fullName>
    </submittedName>
</protein>
<evidence type="ECO:0000313" key="3">
    <source>
        <dbReference type="Proteomes" id="UP000034196"/>
    </source>
</evidence>
<gene>
    <name evidence="2" type="ORF">WN71_024860</name>
</gene>
<reference evidence="2" key="1">
    <citation type="submission" date="2016-10" db="EMBL/GenBank/DDBJ databases">
        <title>Genome sequence of Streptomyces mangrovisoli MUSC 149.</title>
        <authorList>
            <person name="Lee L.-H."/>
            <person name="Ser H.-L."/>
        </authorList>
    </citation>
    <scope>NUCLEOTIDE SEQUENCE [LARGE SCALE GENOMIC DNA]</scope>
    <source>
        <strain evidence="2">MUSC 149</strain>
    </source>
</reference>
<proteinExistence type="predicted"/>
<comment type="caution">
    <text evidence="2">The sequence shown here is derived from an EMBL/GenBank/DDBJ whole genome shotgun (WGS) entry which is preliminary data.</text>
</comment>
<dbReference type="PANTHER" id="PTHR36848:SF2">
    <property type="entry name" value="SECRETED PROTEIN"/>
    <property type="match status" value="1"/>
</dbReference>
<dbReference type="InterPro" id="IPR053161">
    <property type="entry name" value="Ulvan_degrading_GH"/>
</dbReference>
<dbReference type="PROSITE" id="PS51318">
    <property type="entry name" value="TAT"/>
    <property type="match status" value="1"/>
</dbReference>
<dbReference type="SUPFAM" id="SSF49785">
    <property type="entry name" value="Galactose-binding domain-like"/>
    <property type="match status" value="1"/>
</dbReference>
<dbReference type="Proteomes" id="UP000034196">
    <property type="component" value="Unassembled WGS sequence"/>
</dbReference>
<evidence type="ECO:0000256" key="1">
    <source>
        <dbReference type="SAM" id="SignalP"/>
    </source>
</evidence>
<dbReference type="EMBL" id="LAVA02000062">
    <property type="protein sequence ID" value="OIJ65200.1"/>
    <property type="molecule type" value="Genomic_DNA"/>
</dbReference>
<feature type="chain" id="PRO_5009631193" evidence="1">
    <location>
        <begin position="36"/>
        <end position="1008"/>
    </location>
</feature>
<dbReference type="RefSeq" id="WP_046591110.1">
    <property type="nucleotide sequence ID" value="NZ_LAVA02000062.1"/>
</dbReference>
<accession>A0A1J4NSC9</accession>
<dbReference type="Gene3D" id="2.60.120.260">
    <property type="entry name" value="Galactose-binding domain-like"/>
    <property type="match status" value="1"/>
</dbReference>